<sequence>MTALPDNDLLRPAAPSPQRLGDLAATLDLAPAPATADGWAAAEVRGVVADNRRVRGGELFAAIG</sequence>
<dbReference type="RefSeq" id="WP_211489873.1">
    <property type="nucleotide sequence ID" value="NZ_WHJE01000080.1"/>
</dbReference>
<evidence type="ECO:0000313" key="1">
    <source>
        <dbReference type="EMBL" id="KAE8763308.1"/>
    </source>
</evidence>
<dbReference type="Proteomes" id="UP000451860">
    <property type="component" value="Unassembled WGS sequence"/>
</dbReference>
<organism evidence="1 2">
    <name type="scientific">Georgenia thermotolerans</name>
    <dbReference type="NCBI Taxonomy" id="527326"/>
    <lineage>
        <taxon>Bacteria</taxon>
        <taxon>Bacillati</taxon>
        <taxon>Actinomycetota</taxon>
        <taxon>Actinomycetes</taxon>
        <taxon>Micrococcales</taxon>
        <taxon>Bogoriellaceae</taxon>
        <taxon>Georgenia</taxon>
    </lineage>
</organism>
<reference evidence="1 2" key="1">
    <citation type="submission" date="2019-10" db="EMBL/GenBank/DDBJ databases">
        <title>Georgenia wutianyii sp. nov. and Georgenia yuyongxinii sp. nov. isolated from plateau pika (Ochotona curzoniae) in the Qinghai-Tibet plateau of China.</title>
        <authorList>
            <person name="Tian Z."/>
        </authorList>
    </citation>
    <scope>NUCLEOTIDE SEQUENCE [LARGE SCALE GENOMIC DNA]</scope>
    <source>
        <strain evidence="1 2">DSM 21501</strain>
    </source>
</reference>
<keyword evidence="2" id="KW-1185">Reference proteome</keyword>
<comment type="caution">
    <text evidence="1">The sequence shown here is derived from an EMBL/GenBank/DDBJ whole genome shotgun (WGS) entry which is preliminary data.</text>
</comment>
<dbReference type="AlphaFoldDB" id="A0A7J5ULQ9"/>
<gene>
    <name evidence="1" type="ORF">GB883_14750</name>
</gene>
<feature type="non-terminal residue" evidence="1">
    <location>
        <position position="64"/>
    </location>
</feature>
<evidence type="ECO:0008006" key="3">
    <source>
        <dbReference type="Google" id="ProtNLM"/>
    </source>
</evidence>
<name>A0A7J5ULQ9_9MICO</name>
<accession>A0A7J5ULQ9</accession>
<dbReference type="EMBL" id="WHJE01000080">
    <property type="protein sequence ID" value="KAE8763308.1"/>
    <property type="molecule type" value="Genomic_DNA"/>
</dbReference>
<evidence type="ECO:0000313" key="2">
    <source>
        <dbReference type="Proteomes" id="UP000451860"/>
    </source>
</evidence>
<proteinExistence type="predicted"/>
<protein>
    <recommendedName>
        <fullName evidence="3">UDP-N-acetylmuramoyl-L-alanyl-D-glutamate--2, 6-diaminopimelate ligase</fullName>
    </recommendedName>
</protein>